<accession>A0AA41XFT7</accession>
<dbReference type="InterPro" id="IPR036390">
    <property type="entry name" value="WH_DNA-bd_sf"/>
</dbReference>
<name>A0AA41XFT7_9MICO</name>
<dbReference type="EMBL" id="JANLCK010000003">
    <property type="protein sequence ID" value="MCS5725683.1"/>
    <property type="molecule type" value="Genomic_DNA"/>
</dbReference>
<reference evidence="5" key="1">
    <citation type="submission" date="2022-08" db="EMBL/GenBank/DDBJ databases">
        <authorList>
            <person name="Deng Y."/>
            <person name="Han X.-F."/>
            <person name="Zhang Y.-Q."/>
        </authorList>
    </citation>
    <scope>NUCLEOTIDE SEQUENCE</scope>
    <source>
        <strain evidence="5">CPCC 203407</strain>
    </source>
</reference>
<dbReference type="PROSITE" id="PS50995">
    <property type="entry name" value="HTH_MARR_2"/>
    <property type="match status" value="1"/>
</dbReference>
<dbReference type="InterPro" id="IPR000835">
    <property type="entry name" value="HTH_MarR-typ"/>
</dbReference>
<evidence type="ECO:0000256" key="3">
    <source>
        <dbReference type="ARBA" id="ARBA00023163"/>
    </source>
</evidence>
<dbReference type="InterPro" id="IPR023187">
    <property type="entry name" value="Tscrpt_reg_MarR-type_CS"/>
</dbReference>
<organism evidence="5 6">
    <name type="scientific">Herbiconiux oxytropis</name>
    <dbReference type="NCBI Taxonomy" id="2970915"/>
    <lineage>
        <taxon>Bacteria</taxon>
        <taxon>Bacillati</taxon>
        <taxon>Actinomycetota</taxon>
        <taxon>Actinomycetes</taxon>
        <taxon>Micrococcales</taxon>
        <taxon>Microbacteriaceae</taxon>
        <taxon>Herbiconiux</taxon>
    </lineage>
</organism>
<dbReference type="PANTHER" id="PTHR39515:SF2">
    <property type="entry name" value="HTH-TYPE TRANSCRIPTIONAL REGULATOR RV0880"/>
    <property type="match status" value="1"/>
</dbReference>
<dbReference type="InterPro" id="IPR036388">
    <property type="entry name" value="WH-like_DNA-bd_sf"/>
</dbReference>
<keyword evidence="2" id="KW-0238">DNA-binding</keyword>
<dbReference type="Proteomes" id="UP001165587">
    <property type="component" value="Unassembled WGS sequence"/>
</dbReference>
<evidence type="ECO:0000256" key="1">
    <source>
        <dbReference type="ARBA" id="ARBA00023015"/>
    </source>
</evidence>
<gene>
    <name evidence="5" type="ORF">N1028_07215</name>
</gene>
<dbReference type="SMART" id="SM00347">
    <property type="entry name" value="HTH_MARR"/>
    <property type="match status" value="1"/>
</dbReference>
<evidence type="ECO:0000256" key="2">
    <source>
        <dbReference type="ARBA" id="ARBA00023125"/>
    </source>
</evidence>
<dbReference type="AlphaFoldDB" id="A0AA41XFT7"/>
<dbReference type="GO" id="GO:0003700">
    <property type="term" value="F:DNA-binding transcription factor activity"/>
    <property type="evidence" value="ECO:0007669"/>
    <property type="project" value="InterPro"/>
</dbReference>
<keyword evidence="3" id="KW-0804">Transcription</keyword>
<evidence type="ECO:0000259" key="4">
    <source>
        <dbReference type="PROSITE" id="PS50995"/>
    </source>
</evidence>
<dbReference type="PROSITE" id="PS01117">
    <property type="entry name" value="HTH_MARR_1"/>
    <property type="match status" value="1"/>
</dbReference>
<evidence type="ECO:0000313" key="6">
    <source>
        <dbReference type="Proteomes" id="UP001165587"/>
    </source>
</evidence>
<dbReference type="Pfam" id="PF01047">
    <property type="entry name" value="MarR"/>
    <property type="match status" value="1"/>
</dbReference>
<proteinExistence type="predicted"/>
<dbReference type="SUPFAM" id="SSF46785">
    <property type="entry name" value="Winged helix' DNA-binding domain"/>
    <property type="match status" value="1"/>
</dbReference>
<evidence type="ECO:0000313" key="5">
    <source>
        <dbReference type="EMBL" id="MCS5725683.1"/>
    </source>
</evidence>
<dbReference type="GO" id="GO:0003677">
    <property type="term" value="F:DNA binding"/>
    <property type="evidence" value="ECO:0007669"/>
    <property type="project" value="UniProtKB-KW"/>
</dbReference>
<comment type="caution">
    <text evidence="5">The sequence shown here is derived from an EMBL/GenBank/DDBJ whole genome shotgun (WGS) entry which is preliminary data.</text>
</comment>
<dbReference type="Gene3D" id="1.10.10.10">
    <property type="entry name" value="Winged helix-like DNA-binding domain superfamily/Winged helix DNA-binding domain"/>
    <property type="match status" value="1"/>
</dbReference>
<dbReference type="RefSeq" id="WP_259526242.1">
    <property type="nucleotide sequence ID" value="NZ_JANLCK010000003.1"/>
</dbReference>
<keyword evidence="6" id="KW-1185">Reference proteome</keyword>
<sequence>MTNSTADSRDEAAARLAHSVGRLNRRIRYTGDLTPGQISALSTIVAAGSIRPGDLARVERVAAPTVTRLLTDLESRELVRRTADPDDGRSFFLSSTEAGVAAIEKARSERALRVLEVFDELDDDQIARLIDALDALEAASGMQPNE</sequence>
<keyword evidence="1" id="KW-0805">Transcription regulation</keyword>
<dbReference type="InterPro" id="IPR052526">
    <property type="entry name" value="HTH-type_Bedaq_tolerance"/>
</dbReference>
<feature type="domain" description="HTH marR-type" evidence="4">
    <location>
        <begin position="9"/>
        <end position="138"/>
    </location>
</feature>
<protein>
    <submittedName>
        <fullName evidence="5">MarR family transcriptional regulator</fullName>
    </submittedName>
</protein>
<dbReference type="PANTHER" id="PTHR39515">
    <property type="entry name" value="CONSERVED PROTEIN"/>
    <property type="match status" value="1"/>
</dbReference>